<sequence>MKITICGSMKFNSEMVELQKKLEALGHQVHMPIAVTGLDYWAQDGVKRIKDKKGLRLVETHLDKITESDAILVANYTKGDTKNYIGANTFLEMGYAKYKGKKIFVLNPLPDHKYIYEELTSFEGMILNVDKILVRVYNRKIIKSHRFLAF</sequence>
<dbReference type="AlphaFoldDB" id="A0A9D6DQW3"/>
<name>A0A9D6DQW3_9BACT</name>
<dbReference type="SUPFAM" id="SSF52309">
    <property type="entry name" value="N-(deoxy)ribosyltransferase-like"/>
    <property type="match status" value="1"/>
</dbReference>
<organism evidence="1 2">
    <name type="scientific">Candidatus Sungiibacteriota bacterium</name>
    <dbReference type="NCBI Taxonomy" id="2750080"/>
    <lineage>
        <taxon>Bacteria</taxon>
        <taxon>Candidatus Sungiibacteriota</taxon>
    </lineage>
</organism>
<evidence type="ECO:0000313" key="2">
    <source>
        <dbReference type="Proteomes" id="UP000786662"/>
    </source>
</evidence>
<comment type="caution">
    <text evidence="1">The sequence shown here is derived from an EMBL/GenBank/DDBJ whole genome shotgun (WGS) entry which is preliminary data.</text>
</comment>
<proteinExistence type="predicted"/>
<reference evidence="1" key="1">
    <citation type="submission" date="2020-07" db="EMBL/GenBank/DDBJ databases">
        <title>Huge and variable diversity of episymbiotic CPR bacteria and DPANN archaea in groundwater ecosystems.</title>
        <authorList>
            <person name="He C.Y."/>
            <person name="Keren R."/>
            <person name="Whittaker M."/>
            <person name="Farag I.F."/>
            <person name="Doudna J."/>
            <person name="Cate J.H.D."/>
            <person name="Banfield J.F."/>
        </authorList>
    </citation>
    <scope>NUCLEOTIDE SEQUENCE</scope>
    <source>
        <strain evidence="1">NC_groundwater_191_Ag_S-0.1um_45_8</strain>
    </source>
</reference>
<gene>
    <name evidence="1" type="ORF">HYT38_01740</name>
</gene>
<dbReference type="Proteomes" id="UP000786662">
    <property type="component" value="Unassembled WGS sequence"/>
</dbReference>
<evidence type="ECO:0008006" key="3">
    <source>
        <dbReference type="Google" id="ProtNLM"/>
    </source>
</evidence>
<accession>A0A9D6DQW3</accession>
<dbReference type="EMBL" id="JACOYY010000051">
    <property type="protein sequence ID" value="MBI2052383.1"/>
    <property type="molecule type" value="Genomic_DNA"/>
</dbReference>
<evidence type="ECO:0000313" key="1">
    <source>
        <dbReference type="EMBL" id="MBI2052383.1"/>
    </source>
</evidence>
<protein>
    <recommendedName>
        <fullName evidence="3">Nucleoside 2-deoxyribosyltransferase</fullName>
    </recommendedName>
</protein>
<dbReference type="Gene3D" id="3.40.50.450">
    <property type="match status" value="1"/>
</dbReference>